<evidence type="ECO:0000313" key="2">
    <source>
        <dbReference type="Proteomes" id="UP000823775"/>
    </source>
</evidence>
<dbReference type="EMBL" id="JACEIK010008906">
    <property type="protein sequence ID" value="MCE3051753.1"/>
    <property type="molecule type" value="Genomic_DNA"/>
</dbReference>
<proteinExistence type="predicted"/>
<organism evidence="1 2">
    <name type="scientific">Datura stramonium</name>
    <name type="common">Jimsonweed</name>
    <name type="synonym">Common thornapple</name>
    <dbReference type="NCBI Taxonomy" id="4076"/>
    <lineage>
        <taxon>Eukaryota</taxon>
        <taxon>Viridiplantae</taxon>
        <taxon>Streptophyta</taxon>
        <taxon>Embryophyta</taxon>
        <taxon>Tracheophyta</taxon>
        <taxon>Spermatophyta</taxon>
        <taxon>Magnoliopsida</taxon>
        <taxon>eudicotyledons</taxon>
        <taxon>Gunneridae</taxon>
        <taxon>Pentapetalae</taxon>
        <taxon>asterids</taxon>
        <taxon>lamiids</taxon>
        <taxon>Solanales</taxon>
        <taxon>Solanaceae</taxon>
        <taxon>Solanoideae</taxon>
        <taxon>Datureae</taxon>
        <taxon>Datura</taxon>
    </lineage>
</organism>
<keyword evidence="2" id="KW-1185">Reference proteome</keyword>
<dbReference type="InterPro" id="IPR032675">
    <property type="entry name" value="LRR_dom_sf"/>
</dbReference>
<accession>A0ABS8WQK5</accession>
<dbReference type="Gene3D" id="3.80.10.10">
    <property type="entry name" value="Ribonuclease Inhibitor"/>
    <property type="match status" value="1"/>
</dbReference>
<dbReference type="Proteomes" id="UP000823775">
    <property type="component" value="Unassembled WGS sequence"/>
</dbReference>
<name>A0ABS8WQK5_DATST</name>
<reference evidence="1 2" key="1">
    <citation type="journal article" date="2021" name="BMC Genomics">
        <title>Datura genome reveals duplications of psychoactive alkaloid biosynthetic genes and high mutation rate following tissue culture.</title>
        <authorList>
            <person name="Rajewski A."/>
            <person name="Carter-House D."/>
            <person name="Stajich J."/>
            <person name="Litt A."/>
        </authorList>
    </citation>
    <scope>NUCLEOTIDE SEQUENCE [LARGE SCALE GENOMIC DNA]</scope>
    <source>
        <strain evidence="1">AR-01</strain>
    </source>
</reference>
<sequence length="192" mass="21846">MSEHTIHGQAERKFVPPQVLIPDGYLYSPLLHWQPQGIYRHFCVFDVYNTSFLRLPPETSKLKNLRHLVAPYSEPLQHISKLTSLQVLKHISCDQWKENRKTASIRPFPKFHHDDGPLELKTHEASAYPGNAAKPKESRSNTNALPSIKGLGIQDCPKLKEIPQLMKNVATLELLKATHLEVGAYQELTRVA</sequence>
<protein>
    <submittedName>
        <fullName evidence="1">Uncharacterized protein</fullName>
    </submittedName>
</protein>
<gene>
    <name evidence="1" type="ORF">HAX54_050706</name>
</gene>
<evidence type="ECO:0000313" key="1">
    <source>
        <dbReference type="EMBL" id="MCE3051753.1"/>
    </source>
</evidence>
<comment type="caution">
    <text evidence="1">The sequence shown here is derived from an EMBL/GenBank/DDBJ whole genome shotgun (WGS) entry which is preliminary data.</text>
</comment>